<protein>
    <submittedName>
        <fullName evidence="1">Uncharacterized protein</fullName>
    </submittedName>
</protein>
<dbReference type="EMBL" id="CP011859">
    <property type="protein sequence ID" value="AQY21557.1"/>
    <property type="molecule type" value="Genomic_DNA"/>
</dbReference>
<name>A0A1S7DR46_RIEAN</name>
<dbReference type="Proteomes" id="UP000189883">
    <property type="component" value="Chromosome"/>
</dbReference>
<sequence length="314" mass="35802">MMKQIILIFNLFSLLILQAKDSISVKPASFPIQSLRWLEEDCDACGCAVGNAASGFESILNPQFIGIKYLYQSYESKSNILDAHFSVPEHYNTVQIWGRIPLHKNVDVYANLPFHFHSRYTDTKQELSGVGDASASVIYKLNLDKQDSHRLNFGVGVKVPLAKFDEKTANSYNPSFQRGTGSWDYSAIVNYTYMKGQWAVALSTDYIFKNQNKYYYRFGDQWNTSVTGYYIKDFDSFRLSPRLGISTEKYFQNVQVGEKVPHTGGYLVLSKLGAEFSFRKFNIGLESQLPLRSEIAVNSVRINARHSVYLNFNL</sequence>
<proteinExistence type="predicted"/>
<evidence type="ECO:0000313" key="2">
    <source>
        <dbReference type="Proteomes" id="UP000189883"/>
    </source>
</evidence>
<dbReference type="AlphaFoldDB" id="A0A1S7DR46"/>
<evidence type="ECO:0000313" key="1">
    <source>
        <dbReference type="EMBL" id="AQY21557.1"/>
    </source>
</evidence>
<organism evidence="1 2">
    <name type="scientific">Riemerella anatipestifer</name>
    <name type="common">Moraxella anatipestifer</name>
    <dbReference type="NCBI Taxonomy" id="34085"/>
    <lineage>
        <taxon>Bacteria</taxon>
        <taxon>Pseudomonadati</taxon>
        <taxon>Bacteroidota</taxon>
        <taxon>Flavobacteriia</taxon>
        <taxon>Flavobacteriales</taxon>
        <taxon>Weeksellaceae</taxon>
        <taxon>Riemerella</taxon>
    </lineage>
</organism>
<gene>
    <name evidence="1" type="ORF">AB406_0599</name>
</gene>
<dbReference type="RefSeq" id="WP_079206851.1">
    <property type="nucleotide sequence ID" value="NZ_CP011859.1"/>
</dbReference>
<accession>A0A1S7DR46</accession>
<reference evidence="1 2" key="1">
    <citation type="submission" date="2015-06" db="EMBL/GenBank/DDBJ databases">
        <title>R. anatipestifer strain HXb2 is the most virulent strain so far, and the genome sequence would help us uncover the pathogenesis.</title>
        <authorList>
            <person name="Hu Q."/>
            <person name="Qi J."/>
            <person name="Bo H."/>
            <person name="Liu G."/>
            <person name="Tao M."/>
            <person name="Ding Y."/>
            <person name="Xue Y."/>
        </authorList>
    </citation>
    <scope>NUCLEOTIDE SEQUENCE [LARGE SCALE GENOMIC DNA]</scope>
    <source>
        <strain evidence="1 2">HXb2</strain>
    </source>
</reference>